<accession>A0AAD7T757</accession>
<evidence type="ECO:0000313" key="1">
    <source>
        <dbReference type="EMBL" id="KAJ8415666.1"/>
    </source>
</evidence>
<dbReference type="Proteomes" id="UP001221898">
    <property type="component" value="Unassembled WGS sequence"/>
</dbReference>
<reference evidence="1" key="1">
    <citation type="journal article" date="2023" name="Science">
        <title>Genome structures resolve the early diversification of teleost fishes.</title>
        <authorList>
            <person name="Parey E."/>
            <person name="Louis A."/>
            <person name="Montfort J."/>
            <person name="Bouchez O."/>
            <person name="Roques C."/>
            <person name="Iampietro C."/>
            <person name="Lluch J."/>
            <person name="Castinel A."/>
            <person name="Donnadieu C."/>
            <person name="Desvignes T."/>
            <person name="Floi Bucao C."/>
            <person name="Jouanno E."/>
            <person name="Wen M."/>
            <person name="Mejri S."/>
            <person name="Dirks R."/>
            <person name="Jansen H."/>
            <person name="Henkel C."/>
            <person name="Chen W.J."/>
            <person name="Zahm M."/>
            <person name="Cabau C."/>
            <person name="Klopp C."/>
            <person name="Thompson A.W."/>
            <person name="Robinson-Rechavi M."/>
            <person name="Braasch I."/>
            <person name="Lecointre G."/>
            <person name="Bobe J."/>
            <person name="Postlethwait J.H."/>
            <person name="Berthelot C."/>
            <person name="Roest Crollius H."/>
            <person name="Guiguen Y."/>
        </authorList>
    </citation>
    <scope>NUCLEOTIDE SEQUENCE</scope>
    <source>
        <strain evidence="1">NC1722</strain>
    </source>
</reference>
<dbReference type="EMBL" id="JAINUG010000008">
    <property type="protein sequence ID" value="KAJ8415666.1"/>
    <property type="molecule type" value="Genomic_DNA"/>
</dbReference>
<sequence length="79" mass="8946">MRNGNKTQTARLDCWEDQRHSPGIGSHLAARHSRAHITPCSNLRICLKTNQRLQRKVLNDRICRPSRKHAGVEGEAVGH</sequence>
<gene>
    <name evidence="1" type="ORF">AAFF_G00402230</name>
</gene>
<keyword evidence="2" id="KW-1185">Reference proteome</keyword>
<evidence type="ECO:0000313" key="2">
    <source>
        <dbReference type="Proteomes" id="UP001221898"/>
    </source>
</evidence>
<name>A0AAD7T757_9TELE</name>
<comment type="caution">
    <text evidence="1">The sequence shown here is derived from an EMBL/GenBank/DDBJ whole genome shotgun (WGS) entry which is preliminary data.</text>
</comment>
<organism evidence="1 2">
    <name type="scientific">Aldrovandia affinis</name>
    <dbReference type="NCBI Taxonomy" id="143900"/>
    <lineage>
        <taxon>Eukaryota</taxon>
        <taxon>Metazoa</taxon>
        <taxon>Chordata</taxon>
        <taxon>Craniata</taxon>
        <taxon>Vertebrata</taxon>
        <taxon>Euteleostomi</taxon>
        <taxon>Actinopterygii</taxon>
        <taxon>Neopterygii</taxon>
        <taxon>Teleostei</taxon>
        <taxon>Notacanthiformes</taxon>
        <taxon>Halosauridae</taxon>
        <taxon>Aldrovandia</taxon>
    </lineage>
</organism>
<protein>
    <submittedName>
        <fullName evidence="1">Uncharacterized protein</fullName>
    </submittedName>
</protein>
<dbReference type="AlphaFoldDB" id="A0AAD7T757"/>
<proteinExistence type="predicted"/>